<reference evidence="2" key="1">
    <citation type="journal article" date="2019" name="Int. J. Syst. Evol. Microbiol.">
        <title>The Global Catalogue of Microorganisms (GCM) 10K type strain sequencing project: providing services to taxonomists for standard genome sequencing and annotation.</title>
        <authorList>
            <consortium name="The Broad Institute Genomics Platform"/>
            <consortium name="The Broad Institute Genome Sequencing Center for Infectious Disease"/>
            <person name="Wu L."/>
            <person name="Ma J."/>
        </authorList>
    </citation>
    <scope>NUCLEOTIDE SEQUENCE [LARGE SCALE GENOMIC DNA]</scope>
    <source>
        <strain evidence="2">CCUG 53903</strain>
    </source>
</reference>
<name>A0ABW1CEL5_9ACTN</name>
<accession>A0ABW1CEL5</accession>
<protein>
    <recommendedName>
        <fullName evidence="3">Peptidase U32-like protein</fullName>
    </recommendedName>
</protein>
<organism evidence="1 2">
    <name type="scientific">Nonomuraea insulae</name>
    <dbReference type="NCBI Taxonomy" id="1616787"/>
    <lineage>
        <taxon>Bacteria</taxon>
        <taxon>Bacillati</taxon>
        <taxon>Actinomycetota</taxon>
        <taxon>Actinomycetes</taxon>
        <taxon>Streptosporangiales</taxon>
        <taxon>Streptosporangiaceae</taxon>
        <taxon>Nonomuraea</taxon>
    </lineage>
</organism>
<evidence type="ECO:0000313" key="2">
    <source>
        <dbReference type="Proteomes" id="UP001596058"/>
    </source>
</evidence>
<dbReference type="EMBL" id="JBHSPA010000013">
    <property type="protein sequence ID" value="MFC5824089.1"/>
    <property type="molecule type" value="Genomic_DNA"/>
</dbReference>
<proteinExistence type="predicted"/>
<dbReference type="Proteomes" id="UP001596058">
    <property type="component" value="Unassembled WGS sequence"/>
</dbReference>
<comment type="caution">
    <text evidence="1">The sequence shown here is derived from an EMBL/GenBank/DDBJ whole genome shotgun (WGS) entry which is preliminary data.</text>
</comment>
<gene>
    <name evidence="1" type="ORF">ACFPZ3_09535</name>
</gene>
<sequence length="311" mass="32871">MTMYDASRPATFPDDGLFRIEIPSVEGPAALEAVIEQTQRYDLTVHRVSQGSGVAMLDDAEIRAMVQAADAANMELCLFLGPRGTWDIGGSAKVPGSGLGPRVRGADQVRFSVADAVRAAELGVSCLLVADEGVLYELHRARVRGDLPSGLRLKMSALTGPANPAAFAVVERLGADSINVPGDLTVAQLAELRAAGRAAIDVYIESPDNLGGFVRHHEAPAIVAAAAPVYLKFGLRNAADIYPVGLHLEQLAVASARERVRRAHLTRELLDRHGLLGRMSPPGARLIEGLTRFPEHEAGVAGEVVGEVVGA</sequence>
<dbReference type="RefSeq" id="WP_379513621.1">
    <property type="nucleotide sequence ID" value="NZ_JBHSPA010000013.1"/>
</dbReference>
<keyword evidence="2" id="KW-1185">Reference proteome</keyword>
<evidence type="ECO:0000313" key="1">
    <source>
        <dbReference type="EMBL" id="MFC5824089.1"/>
    </source>
</evidence>
<evidence type="ECO:0008006" key="3">
    <source>
        <dbReference type="Google" id="ProtNLM"/>
    </source>
</evidence>